<proteinExistence type="predicted"/>
<gene>
    <name evidence="2" type="ORF">BIV57_02940</name>
</gene>
<dbReference type="RefSeq" id="WP_071655046.1">
    <property type="nucleotide sequence ID" value="NZ_MLCF01000009.1"/>
</dbReference>
<feature type="compositionally biased region" description="Low complexity" evidence="1">
    <location>
        <begin position="35"/>
        <end position="45"/>
    </location>
</feature>
<keyword evidence="3" id="KW-1185">Reference proteome</keyword>
<organism evidence="2 3">
    <name type="scientific">Mangrovactinospora gilvigrisea</name>
    <dbReference type="NCBI Taxonomy" id="1428644"/>
    <lineage>
        <taxon>Bacteria</taxon>
        <taxon>Bacillati</taxon>
        <taxon>Actinomycetota</taxon>
        <taxon>Actinomycetes</taxon>
        <taxon>Kitasatosporales</taxon>
        <taxon>Streptomycetaceae</taxon>
        <taxon>Mangrovactinospora</taxon>
    </lineage>
</organism>
<evidence type="ECO:0000256" key="1">
    <source>
        <dbReference type="SAM" id="MobiDB-lite"/>
    </source>
</evidence>
<reference evidence="2 3" key="1">
    <citation type="submission" date="2016-10" db="EMBL/GenBank/DDBJ databases">
        <title>Genome sequence of Streptomyces gilvigriseus MUSC 26.</title>
        <authorList>
            <person name="Lee L.-H."/>
            <person name="Ser H.-L."/>
        </authorList>
    </citation>
    <scope>NUCLEOTIDE SEQUENCE [LARGE SCALE GENOMIC DNA]</scope>
    <source>
        <strain evidence="2 3">MUSC 26</strain>
    </source>
</reference>
<dbReference type="EMBL" id="MLCF01000009">
    <property type="protein sequence ID" value="OIV38937.1"/>
    <property type="molecule type" value="Genomic_DNA"/>
</dbReference>
<evidence type="ECO:0000313" key="3">
    <source>
        <dbReference type="Proteomes" id="UP000243342"/>
    </source>
</evidence>
<dbReference type="AlphaFoldDB" id="A0A1J7BZM4"/>
<dbReference type="Proteomes" id="UP000243342">
    <property type="component" value="Unassembled WGS sequence"/>
</dbReference>
<protein>
    <submittedName>
        <fullName evidence="2">Uncharacterized protein</fullName>
    </submittedName>
</protein>
<evidence type="ECO:0000313" key="2">
    <source>
        <dbReference type="EMBL" id="OIV38937.1"/>
    </source>
</evidence>
<comment type="caution">
    <text evidence="2">The sequence shown here is derived from an EMBL/GenBank/DDBJ whole genome shotgun (WGS) entry which is preliminary data.</text>
</comment>
<sequence length="67" mass="6935">MTHNTAQGGPEQGRRPYGAVRLAAPLPAARPSPARPATGPRPSAGDARFGPEVALPLLSISSLRRPI</sequence>
<accession>A0A1J7BZM4</accession>
<dbReference type="STRING" id="1428644.BIV57_02940"/>
<feature type="region of interest" description="Disordered" evidence="1">
    <location>
        <begin position="1"/>
        <end position="49"/>
    </location>
</feature>
<name>A0A1J7BZM4_9ACTN</name>